<proteinExistence type="predicted"/>
<dbReference type="AlphaFoldDB" id="A0A9P1E949"/>
<evidence type="ECO:0000313" key="2">
    <source>
        <dbReference type="Proteomes" id="UP001152484"/>
    </source>
</evidence>
<feature type="non-terminal residue" evidence="1">
    <location>
        <position position="125"/>
    </location>
</feature>
<dbReference type="Proteomes" id="UP001152484">
    <property type="component" value="Unassembled WGS sequence"/>
</dbReference>
<accession>A0A9P1E949</accession>
<organism evidence="1 2">
    <name type="scientific">Cuscuta europaea</name>
    <name type="common">European dodder</name>
    <dbReference type="NCBI Taxonomy" id="41803"/>
    <lineage>
        <taxon>Eukaryota</taxon>
        <taxon>Viridiplantae</taxon>
        <taxon>Streptophyta</taxon>
        <taxon>Embryophyta</taxon>
        <taxon>Tracheophyta</taxon>
        <taxon>Spermatophyta</taxon>
        <taxon>Magnoliopsida</taxon>
        <taxon>eudicotyledons</taxon>
        <taxon>Gunneridae</taxon>
        <taxon>Pentapetalae</taxon>
        <taxon>asterids</taxon>
        <taxon>lamiids</taxon>
        <taxon>Solanales</taxon>
        <taxon>Convolvulaceae</taxon>
        <taxon>Cuscuteae</taxon>
        <taxon>Cuscuta</taxon>
        <taxon>Cuscuta subgen. Cuscuta</taxon>
    </lineage>
</organism>
<keyword evidence="2" id="KW-1185">Reference proteome</keyword>
<protein>
    <submittedName>
        <fullName evidence="1">Uncharacterized protein</fullName>
    </submittedName>
</protein>
<sequence length="125" mass="14178">MNKVGKSQEPKELWLIQTRNSVAMFQKFGRTANQNLRLRRCLSSTCCSKRFGTRLLALCCQPSTLDSPNSAARIDPPPLTLAAFFILPGLQSRSLGPFCWSFFSCAHLDCFFFLFFSLLNFELLV</sequence>
<gene>
    <name evidence="1" type="ORF">CEURO_LOCUS10895</name>
</gene>
<dbReference type="EMBL" id="CAMAPE010000020">
    <property type="protein sequence ID" value="CAH9089395.1"/>
    <property type="molecule type" value="Genomic_DNA"/>
</dbReference>
<evidence type="ECO:0000313" key="1">
    <source>
        <dbReference type="EMBL" id="CAH9089395.1"/>
    </source>
</evidence>
<comment type="caution">
    <text evidence="1">The sequence shown here is derived from an EMBL/GenBank/DDBJ whole genome shotgun (WGS) entry which is preliminary data.</text>
</comment>
<reference evidence="1" key="1">
    <citation type="submission" date="2022-07" db="EMBL/GenBank/DDBJ databases">
        <authorList>
            <person name="Macas J."/>
            <person name="Novak P."/>
            <person name="Neumann P."/>
        </authorList>
    </citation>
    <scope>NUCLEOTIDE SEQUENCE</scope>
</reference>
<name>A0A9P1E949_CUSEU</name>